<reference evidence="6" key="1">
    <citation type="submission" date="2016-04" db="UniProtKB">
        <authorList>
            <consortium name="WormBaseParasite"/>
        </authorList>
    </citation>
    <scope>IDENTIFICATION</scope>
</reference>
<feature type="region of interest" description="Disordered" evidence="2">
    <location>
        <begin position="153"/>
        <end position="172"/>
    </location>
</feature>
<dbReference type="InterPro" id="IPR038765">
    <property type="entry name" value="Papain-like_cys_pep_sf"/>
</dbReference>
<dbReference type="InterPro" id="IPR018200">
    <property type="entry name" value="USP_CS"/>
</dbReference>
<dbReference type="GO" id="GO:0005829">
    <property type="term" value="C:cytosol"/>
    <property type="evidence" value="ECO:0007669"/>
    <property type="project" value="TreeGrafter"/>
</dbReference>
<dbReference type="InterPro" id="IPR050164">
    <property type="entry name" value="Peptidase_C19"/>
</dbReference>
<dbReference type="GO" id="GO:0016579">
    <property type="term" value="P:protein deubiquitination"/>
    <property type="evidence" value="ECO:0007669"/>
    <property type="project" value="InterPro"/>
</dbReference>
<evidence type="ECO:0000313" key="5">
    <source>
        <dbReference type="Proteomes" id="UP000267096"/>
    </source>
</evidence>
<accession>A0A158PNI1</accession>
<name>A0A158PNI1_ANISI</name>
<dbReference type="PANTHER" id="PTHR24006:SF827">
    <property type="entry name" value="UBIQUITIN CARBOXYL-TERMINAL HYDROLASE 34"/>
    <property type="match status" value="1"/>
</dbReference>
<dbReference type="GO" id="GO:0004843">
    <property type="term" value="F:cysteine-type deubiquitinase activity"/>
    <property type="evidence" value="ECO:0007669"/>
    <property type="project" value="InterPro"/>
</dbReference>
<dbReference type="PANTHER" id="PTHR24006">
    <property type="entry name" value="UBIQUITIN CARBOXYL-TERMINAL HYDROLASE"/>
    <property type="match status" value="1"/>
</dbReference>
<evidence type="ECO:0000313" key="6">
    <source>
        <dbReference type="WBParaSite" id="ASIM_0001207001-mRNA-1"/>
    </source>
</evidence>
<feature type="domain" description="USP" evidence="3">
    <location>
        <begin position="181"/>
        <end position="578"/>
    </location>
</feature>
<dbReference type="AlphaFoldDB" id="A0A158PNI1"/>
<dbReference type="SUPFAM" id="SSF54001">
    <property type="entry name" value="Cysteine proteinases"/>
    <property type="match status" value="1"/>
</dbReference>
<evidence type="ECO:0000256" key="2">
    <source>
        <dbReference type="SAM" id="MobiDB-lite"/>
    </source>
</evidence>
<dbReference type="EMBL" id="UYRR01031079">
    <property type="protein sequence ID" value="VDK45283.1"/>
    <property type="molecule type" value="Genomic_DNA"/>
</dbReference>
<organism evidence="6">
    <name type="scientific">Anisakis simplex</name>
    <name type="common">Herring worm</name>
    <dbReference type="NCBI Taxonomy" id="6269"/>
    <lineage>
        <taxon>Eukaryota</taxon>
        <taxon>Metazoa</taxon>
        <taxon>Ecdysozoa</taxon>
        <taxon>Nematoda</taxon>
        <taxon>Chromadorea</taxon>
        <taxon>Rhabditida</taxon>
        <taxon>Spirurina</taxon>
        <taxon>Ascaridomorpha</taxon>
        <taxon>Ascaridoidea</taxon>
        <taxon>Anisakidae</taxon>
        <taxon>Anisakis</taxon>
        <taxon>Anisakis simplex complex</taxon>
    </lineage>
</organism>
<reference evidence="4 5" key="2">
    <citation type="submission" date="2018-11" db="EMBL/GenBank/DDBJ databases">
        <authorList>
            <consortium name="Pathogen Informatics"/>
        </authorList>
    </citation>
    <scope>NUCLEOTIDE SEQUENCE [LARGE SCALE GENOMIC DNA]</scope>
</reference>
<evidence type="ECO:0000256" key="1">
    <source>
        <dbReference type="ARBA" id="ARBA00009085"/>
    </source>
</evidence>
<comment type="similarity">
    <text evidence="1">Belongs to the peptidase C19 family.</text>
</comment>
<dbReference type="GO" id="GO:0005634">
    <property type="term" value="C:nucleus"/>
    <property type="evidence" value="ECO:0007669"/>
    <property type="project" value="TreeGrafter"/>
</dbReference>
<sequence length="765" mass="86097">MTVLSVPGGKGRGGPIEGEGPERATISTQNNVGPMTAQETMFFNRVKDWLGTGVNERVLMQVVKSNSMISTTNTSEGAMNDLVVAYLDRLQTENKAGKQAVDKCTSGGEYSSGNTIDHRIQTHVTETIQVKSKGTTNRIKAYSSTCLENREEQDNIPGFSPIAQSDPENPHERRRYELAPVGLKNMGNSCWFNVVSQTLYHIPKFRSKIFEVKTDFLSTRGSNPSANEPSSSTQPSITPQTLLITFRRLYALLLASERGYVDPSDVLSTISELNATLNKAVPSMGIQQDATEMLLRIIEWLEQALRIYETFCADMRSPTLPMEVEGQDEAMPLDENCDPTDPTTDKQRDCLNNNLVASPTESISNNNNNNNDNGQTLPFSSLFHGSHIEIRLSADGSITSSKLDNSLQMVNLDVSFDNLHDSLEAYHFADAPSKEVWFDSIPNVIIFSMVRFSYKNGQTEKLHNKFHFPMDFYMDRYMHRNRAVVLQRKKYRAALKQKLNSIRAQLNRMRNYPVGKVNASIPEILNALLSLKSTYFDNWLAVTVTVQSDEWTVPKNQCTADLKQLQRQCKLLCVAIRMLDRLVPYMTDDSQSTRDNGLLTLFVDFLLIYHAIRITSELAVSVLKTASVQKFEECALFLSNEYKAMIMRIRSMNCEASDKALSAILTVWANISAKSKDLFKVASFHQMLKEASEVEMSTVEMPAINANVNIQDPWPDLYELCSIMQKTMLLNRCDLSRIIQLLIEHLLNPLLSLSNNNEQTTSSLL</sequence>
<dbReference type="PROSITE" id="PS50235">
    <property type="entry name" value="USP_3"/>
    <property type="match status" value="1"/>
</dbReference>
<dbReference type="Proteomes" id="UP000267096">
    <property type="component" value="Unassembled WGS sequence"/>
</dbReference>
<dbReference type="Gene3D" id="3.90.70.10">
    <property type="entry name" value="Cysteine proteinases"/>
    <property type="match status" value="1"/>
</dbReference>
<feature type="region of interest" description="Disordered" evidence="2">
    <location>
        <begin position="1"/>
        <end position="28"/>
    </location>
</feature>
<protein>
    <submittedName>
        <fullName evidence="6">Probable ubiquitin carboxyl-terminal hydrolase (inferred by orthology to a C. elegans protein)</fullName>
    </submittedName>
</protein>
<feature type="compositionally biased region" description="Gly residues" evidence="2">
    <location>
        <begin position="8"/>
        <end position="17"/>
    </location>
</feature>
<proteinExistence type="inferred from homology"/>
<evidence type="ECO:0000313" key="4">
    <source>
        <dbReference type="EMBL" id="VDK45283.1"/>
    </source>
</evidence>
<dbReference type="WBParaSite" id="ASIM_0001207001-mRNA-1">
    <property type="protein sequence ID" value="ASIM_0001207001-mRNA-1"/>
    <property type="gene ID" value="ASIM_0001207001"/>
</dbReference>
<gene>
    <name evidence="4" type="ORF">ASIM_LOCUS11536</name>
</gene>
<dbReference type="InterPro" id="IPR028889">
    <property type="entry name" value="USP"/>
</dbReference>
<dbReference type="InterPro" id="IPR001394">
    <property type="entry name" value="Peptidase_C19_UCH"/>
</dbReference>
<evidence type="ECO:0000259" key="3">
    <source>
        <dbReference type="PROSITE" id="PS50235"/>
    </source>
</evidence>
<keyword evidence="5" id="KW-1185">Reference proteome</keyword>
<dbReference type="PROSITE" id="PS00972">
    <property type="entry name" value="USP_1"/>
    <property type="match status" value="1"/>
</dbReference>
<dbReference type="Pfam" id="PF00443">
    <property type="entry name" value="UCH"/>
    <property type="match status" value="1"/>
</dbReference>
<dbReference type="OrthoDB" id="5836527at2759"/>